<accession>A0ACC0L0U9</accession>
<sequence length="276" mass="31040">MNNQKPTFFYELCRLCLAAEGICDIFETENLLQDIYACTGVIIFVSDKLPHKICIKCLEIIKNAKEFRMFVKQNDMHLRSMFTGDPQVDIIKTIACHTPSKPENKCEEVKSTYFEYGDKDTDQIKTETNTKSNQSFLEASPVVVQTISLRKDLFYSSSVPSSCESQVKMKLLSIFVILRSTSLRSVSLRSTSLRSTSLRFASLRSTSLRSAQQRQLRSAASALLDCLRCSLDCLRSIRCLPASTPMPPLCSASVRSASLRSAQQQQIYVARTKSVP</sequence>
<name>A0ACC0L0U9_CHOFU</name>
<keyword evidence="2" id="KW-1185">Reference proteome</keyword>
<reference evidence="1 2" key="1">
    <citation type="journal article" date="2022" name="Genome Biol. Evol.">
        <title>The Spruce Budworm Genome: Reconstructing the Evolutionary History of Antifreeze Proteins.</title>
        <authorList>
            <person name="Beliveau C."/>
            <person name="Gagne P."/>
            <person name="Picq S."/>
            <person name="Vernygora O."/>
            <person name="Keeling C.I."/>
            <person name="Pinkney K."/>
            <person name="Doucet D."/>
            <person name="Wen F."/>
            <person name="Johnston J.S."/>
            <person name="Maaroufi H."/>
            <person name="Boyle B."/>
            <person name="Laroche J."/>
            <person name="Dewar K."/>
            <person name="Juretic N."/>
            <person name="Blackburn G."/>
            <person name="Nisole A."/>
            <person name="Brunet B."/>
            <person name="Brandao M."/>
            <person name="Lumley L."/>
            <person name="Duan J."/>
            <person name="Quan G."/>
            <person name="Lucarotti C.J."/>
            <person name="Roe A.D."/>
            <person name="Sperling F.A.H."/>
            <person name="Levesque R.C."/>
            <person name="Cusson M."/>
        </authorList>
    </citation>
    <scope>NUCLEOTIDE SEQUENCE [LARGE SCALE GENOMIC DNA]</scope>
    <source>
        <strain evidence="1">Glfc:IPQL:Cfum</strain>
    </source>
</reference>
<proteinExistence type="predicted"/>
<evidence type="ECO:0000313" key="1">
    <source>
        <dbReference type="EMBL" id="KAI8442348.1"/>
    </source>
</evidence>
<comment type="caution">
    <text evidence="1">The sequence shown here is derived from an EMBL/GenBank/DDBJ whole genome shotgun (WGS) entry which is preliminary data.</text>
</comment>
<organism evidence="1 2">
    <name type="scientific">Choristoneura fumiferana</name>
    <name type="common">Spruce budworm moth</name>
    <name type="synonym">Archips fumiferana</name>
    <dbReference type="NCBI Taxonomy" id="7141"/>
    <lineage>
        <taxon>Eukaryota</taxon>
        <taxon>Metazoa</taxon>
        <taxon>Ecdysozoa</taxon>
        <taxon>Arthropoda</taxon>
        <taxon>Hexapoda</taxon>
        <taxon>Insecta</taxon>
        <taxon>Pterygota</taxon>
        <taxon>Neoptera</taxon>
        <taxon>Endopterygota</taxon>
        <taxon>Lepidoptera</taxon>
        <taxon>Glossata</taxon>
        <taxon>Ditrysia</taxon>
        <taxon>Tortricoidea</taxon>
        <taxon>Tortricidae</taxon>
        <taxon>Tortricinae</taxon>
        <taxon>Choristoneura</taxon>
    </lineage>
</organism>
<dbReference type="Proteomes" id="UP001064048">
    <property type="component" value="Chromosome 9"/>
</dbReference>
<protein>
    <submittedName>
        <fullName evidence="1">Uncharacterized protein</fullName>
    </submittedName>
</protein>
<evidence type="ECO:0000313" key="2">
    <source>
        <dbReference type="Proteomes" id="UP001064048"/>
    </source>
</evidence>
<gene>
    <name evidence="1" type="ORF">MSG28_005875</name>
</gene>
<dbReference type="EMBL" id="CM046109">
    <property type="protein sequence ID" value="KAI8442348.1"/>
    <property type="molecule type" value="Genomic_DNA"/>
</dbReference>